<dbReference type="EMBL" id="JAUIZM010000008">
    <property type="protein sequence ID" value="KAK1371078.1"/>
    <property type="molecule type" value="Genomic_DNA"/>
</dbReference>
<dbReference type="PANTHER" id="PTHR38355">
    <property type="entry name" value="OS06G0149500 PROTEIN"/>
    <property type="match status" value="1"/>
</dbReference>
<reference evidence="2" key="1">
    <citation type="submission" date="2023-02" db="EMBL/GenBank/DDBJ databases">
        <title>Genome of toxic invasive species Heracleum sosnowskyi carries increased number of genes despite the absence of recent whole-genome duplications.</title>
        <authorList>
            <person name="Schelkunov M."/>
            <person name="Shtratnikova V."/>
            <person name="Makarenko M."/>
            <person name="Klepikova A."/>
            <person name="Omelchenko D."/>
            <person name="Novikova G."/>
            <person name="Obukhova E."/>
            <person name="Bogdanov V."/>
            <person name="Penin A."/>
            <person name="Logacheva M."/>
        </authorList>
    </citation>
    <scope>NUCLEOTIDE SEQUENCE</scope>
    <source>
        <strain evidence="2">Hsosn_3</strain>
        <tissue evidence="2">Leaf</tissue>
    </source>
</reference>
<reference evidence="2" key="2">
    <citation type="submission" date="2023-05" db="EMBL/GenBank/DDBJ databases">
        <authorList>
            <person name="Schelkunov M.I."/>
        </authorList>
    </citation>
    <scope>NUCLEOTIDE SEQUENCE</scope>
    <source>
        <strain evidence="2">Hsosn_3</strain>
        <tissue evidence="2">Leaf</tissue>
    </source>
</reference>
<feature type="region of interest" description="Disordered" evidence="1">
    <location>
        <begin position="95"/>
        <end position="118"/>
    </location>
</feature>
<comment type="caution">
    <text evidence="2">The sequence shown here is derived from an EMBL/GenBank/DDBJ whole genome shotgun (WGS) entry which is preliminary data.</text>
</comment>
<name>A0AAD8HQL2_9APIA</name>
<dbReference type="GO" id="GO:0005739">
    <property type="term" value="C:mitochondrion"/>
    <property type="evidence" value="ECO:0007669"/>
    <property type="project" value="TreeGrafter"/>
</dbReference>
<gene>
    <name evidence="2" type="ORF">POM88_037170</name>
</gene>
<keyword evidence="3" id="KW-1185">Reference proteome</keyword>
<proteinExistence type="predicted"/>
<evidence type="ECO:0000313" key="3">
    <source>
        <dbReference type="Proteomes" id="UP001237642"/>
    </source>
</evidence>
<accession>A0AAD8HQL2</accession>
<dbReference type="PANTHER" id="PTHR38355:SF1">
    <property type="entry name" value="OS06G0149500 PROTEIN"/>
    <property type="match status" value="1"/>
</dbReference>
<sequence>MEYANKAIELVNKAATNNKVINSFLGFTFVALSLKSFYQQKNIETLETHKDSLLKSNKAVKKTIWEWKQQLYAQAQGTSVIPVDKIRAIFGDAPTSPPVAAGSAVKADSGSPPKKILI</sequence>
<evidence type="ECO:0000313" key="2">
    <source>
        <dbReference type="EMBL" id="KAK1371078.1"/>
    </source>
</evidence>
<organism evidence="2 3">
    <name type="scientific">Heracleum sosnowskyi</name>
    <dbReference type="NCBI Taxonomy" id="360622"/>
    <lineage>
        <taxon>Eukaryota</taxon>
        <taxon>Viridiplantae</taxon>
        <taxon>Streptophyta</taxon>
        <taxon>Embryophyta</taxon>
        <taxon>Tracheophyta</taxon>
        <taxon>Spermatophyta</taxon>
        <taxon>Magnoliopsida</taxon>
        <taxon>eudicotyledons</taxon>
        <taxon>Gunneridae</taxon>
        <taxon>Pentapetalae</taxon>
        <taxon>asterids</taxon>
        <taxon>campanulids</taxon>
        <taxon>Apiales</taxon>
        <taxon>Apiaceae</taxon>
        <taxon>Apioideae</taxon>
        <taxon>apioid superclade</taxon>
        <taxon>Tordylieae</taxon>
        <taxon>Tordyliinae</taxon>
        <taxon>Heracleum</taxon>
    </lineage>
</organism>
<dbReference type="Proteomes" id="UP001237642">
    <property type="component" value="Unassembled WGS sequence"/>
</dbReference>
<dbReference type="AlphaFoldDB" id="A0AAD8HQL2"/>
<protein>
    <submittedName>
        <fullName evidence="2">Uncharacterized protein</fullName>
    </submittedName>
</protein>
<evidence type="ECO:0000256" key="1">
    <source>
        <dbReference type="SAM" id="MobiDB-lite"/>
    </source>
</evidence>